<proteinExistence type="predicted"/>
<dbReference type="PANTHER" id="PTHR41386">
    <property type="entry name" value="INTEGRAL MEMBRANE PROTEIN-RELATED"/>
    <property type="match status" value="1"/>
</dbReference>
<evidence type="ECO:0000256" key="1">
    <source>
        <dbReference type="SAM" id="Phobius"/>
    </source>
</evidence>
<gene>
    <name evidence="2" type="ORF">ACFOEK_12740</name>
</gene>
<reference evidence="3" key="1">
    <citation type="journal article" date="2019" name="Int. J. Syst. Evol. Microbiol.">
        <title>The Global Catalogue of Microorganisms (GCM) 10K type strain sequencing project: providing services to taxonomists for standard genome sequencing and annotation.</title>
        <authorList>
            <consortium name="The Broad Institute Genomics Platform"/>
            <consortium name="The Broad Institute Genome Sequencing Center for Infectious Disease"/>
            <person name="Wu L."/>
            <person name="Ma J."/>
        </authorList>
    </citation>
    <scope>NUCLEOTIDE SEQUENCE [LARGE SCALE GENOMIC DNA]</scope>
    <source>
        <strain evidence="3">KCTC 52438</strain>
    </source>
</reference>
<organism evidence="2 3">
    <name type="scientific">Litoribrevibacter euphylliae</name>
    <dbReference type="NCBI Taxonomy" id="1834034"/>
    <lineage>
        <taxon>Bacteria</taxon>
        <taxon>Pseudomonadati</taxon>
        <taxon>Pseudomonadota</taxon>
        <taxon>Gammaproteobacteria</taxon>
        <taxon>Oceanospirillales</taxon>
        <taxon>Oceanospirillaceae</taxon>
        <taxon>Litoribrevibacter</taxon>
    </lineage>
</organism>
<keyword evidence="1" id="KW-0472">Membrane</keyword>
<feature type="transmembrane region" description="Helical" evidence="1">
    <location>
        <begin position="96"/>
        <end position="118"/>
    </location>
</feature>
<evidence type="ECO:0000313" key="2">
    <source>
        <dbReference type="EMBL" id="MFC3151900.1"/>
    </source>
</evidence>
<sequence length="162" mass="18471">MKKYFENLAKALLGSSFNELDDVEKRVIGSIADHTTVAENTNDTFSESLTFGQRVADKVAKFGGSWSFIGFFFLLILVWILINTVFLVSSEPFDPYPFILLNLALSTLAAFQAPIIMMSQNRQAAKDRIKQDATYEMNLKLELEIMRLHDKLDAIREELKQQ</sequence>
<keyword evidence="1" id="KW-1133">Transmembrane helix</keyword>
<name>A0ABV7HHK4_9GAMM</name>
<dbReference type="PANTHER" id="PTHR41386:SF1">
    <property type="entry name" value="MEMBRANE PROTEIN"/>
    <property type="match status" value="1"/>
</dbReference>
<feature type="transmembrane region" description="Helical" evidence="1">
    <location>
        <begin position="68"/>
        <end position="90"/>
    </location>
</feature>
<comment type="caution">
    <text evidence="2">The sequence shown here is derived from an EMBL/GenBank/DDBJ whole genome shotgun (WGS) entry which is preliminary data.</text>
</comment>
<dbReference type="Proteomes" id="UP001595476">
    <property type="component" value="Unassembled WGS sequence"/>
</dbReference>
<accession>A0ABV7HHK4</accession>
<dbReference type="RefSeq" id="WP_386721490.1">
    <property type="nucleotide sequence ID" value="NZ_JBHRSZ010000004.1"/>
</dbReference>
<protein>
    <submittedName>
        <fullName evidence="2">DUF1003 domain-containing protein</fullName>
    </submittedName>
</protein>
<keyword evidence="1" id="KW-0812">Transmembrane</keyword>
<dbReference type="InterPro" id="IPR010406">
    <property type="entry name" value="DUF1003"/>
</dbReference>
<dbReference type="EMBL" id="JBHRSZ010000004">
    <property type="protein sequence ID" value="MFC3151900.1"/>
    <property type="molecule type" value="Genomic_DNA"/>
</dbReference>
<evidence type="ECO:0000313" key="3">
    <source>
        <dbReference type="Proteomes" id="UP001595476"/>
    </source>
</evidence>
<keyword evidence="3" id="KW-1185">Reference proteome</keyword>
<dbReference type="Pfam" id="PF06210">
    <property type="entry name" value="DUF1003"/>
    <property type="match status" value="1"/>
</dbReference>